<comment type="caution">
    <text evidence="1">The sequence shown here is derived from an EMBL/GenBank/DDBJ whole genome shotgun (WGS) entry which is preliminary data.</text>
</comment>
<gene>
    <name evidence="1" type="ORF">K460DRAFT_265657</name>
</gene>
<dbReference type="GeneID" id="63844752"/>
<organism evidence="1 2">
    <name type="scientific">Cucurbitaria berberidis CBS 394.84</name>
    <dbReference type="NCBI Taxonomy" id="1168544"/>
    <lineage>
        <taxon>Eukaryota</taxon>
        <taxon>Fungi</taxon>
        <taxon>Dikarya</taxon>
        <taxon>Ascomycota</taxon>
        <taxon>Pezizomycotina</taxon>
        <taxon>Dothideomycetes</taxon>
        <taxon>Pleosporomycetidae</taxon>
        <taxon>Pleosporales</taxon>
        <taxon>Pleosporineae</taxon>
        <taxon>Cucurbitariaceae</taxon>
        <taxon>Cucurbitaria</taxon>
    </lineage>
</organism>
<evidence type="ECO:0000313" key="1">
    <source>
        <dbReference type="EMBL" id="KAF1849477.1"/>
    </source>
</evidence>
<keyword evidence="2" id="KW-1185">Reference proteome</keyword>
<name>A0A9P4GQH6_9PLEO</name>
<dbReference type="RefSeq" id="XP_040792040.1">
    <property type="nucleotide sequence ID" value="XM_040927499.1"/>
</dbReference>
<feature type="non-terminal residue" evidence="1">
    <location>
        <position position="1"/>
    </location>
</feature>
<dbReference type="EMBL" id="ML976615">
    <property type="protein sequence ID" value="KAF1849477.1"/>
    <property type="molecule type" value="Genomic_DNA"/>
</dbReference>
<dbReference type="Proteomes" id="UP000800039">
    <property type="component" value="Unassembled WGS sequence"/>
</dbReference>
<accession>A0A9P4GQH6</accession>
<dbReference type="OrthoDB" id="3757859at2759"/>
<reference evidence="1" key="1">
    <citation type="submission" date="2020-01" db="EMBL/GenBank/DDBJ databases">
        <authorList>
            <consortium name="DOE Joint Genome Institute"/>
            <person name="Haridas S."/>
            <person name="Albert R."/>
            <person name="Binder M."/>
            <person name="Bloem J."/>
            <person name="Labutti K."/>
            <person name="Salamov A."/>
            <person name="Andreopoulos B."/>
            <person name="Baker S.E."/>
            <person name="Barry K."/>
            <person name="Bills G."/>
            <person name="Bluhm B.H."/>
            <person name="Cannon C."/>
            <person name="Castanera R."/>
            <person name="Culley D.E."/>
            <person name="Daum C."/>
            <person name="Ezra D."/>
            <person name="Gonzalez J.B."/>
            <person name="Henrissat B."/>
            <person name="Kuo A."/>
            <person name="Liang C."/>
            <person name="Lipzen A."/>
            <person name="Lutzoni F."/>
            <person name="Magnuson J."/>
            <person name="Mondo S."/>
            <person name="Nolan M."/>
            <person name="Ohm R."/>
            <person name="Pangilinan J."/>
            <person name="Park H.-J."/>
            <person name="Ramirez L."/>
            <person name="Alfaro M."/>
            <person name="Sun H."/>
            <person name="Tritt A."/>
            <person name="Yoshinaga Y."/>
            <person name="Zwiers L.-H."/>
            <person name="Turgeon B.G."/>
            <person name="Goodwin S.B."/>
            <person name="Spatafora J.W."/>
            <person name="Crous P.W."/>
            <person name="Grigoriev I.V."/>
        </authorList>
    </citation>
    <scope>NUCLEOTIDE SEQUENCE</scope>
    <source>
        <strain evidence="1">CBS 394.84</strain>
    </source>
</reference>
<dbReference type="AlphaFoldDB" id="A0A9P4GQH6"/>
<sequence length="56" mass="6094">YKTTLTGVEIVDEGEKDSDGNVLQASHERCDECGGKIVWATKGEYLMICGECGEPQ</sequence>
<proteinExistence type="predicted"/>
<protein>
    <submittedName>
        <fullName evidence="1">Uncharacterized protein</fullName>
    </submittedName>
</protein>
<feature type="non-terminal residue" evidence="1">
    <location>
        <position position="56"/>
    </location>
</feature>
<evidence type="ECO:0000313" key="2">
    <source>
        <dbReference type="Proteomes" id="UP000800039"/>
    </source>
</evidence>